<evidence type="ECO:0000313" key="2">
    <source>
        <dbReference type="Proteomes" id="UP000046067"/>
    </source>
</evidence>
<organism evidence="1 2">
    <name type="scientific">Vibrio cholerae</name>
    <dbReference type="NCBI Taxonomy" id="666"/>
    <lineage>
        <taxon>Bacteria</taxon>
        <taxon>Pseudomonadati</taxon>
        <taxon>Pseudomonadota</taxon>
        <taxon>Gammaproteobacteria</taxon>
        <taxon>Vibrionales</taxon>
        <taxon>Vibrionaceae</taxon>
        <taxon>Vibrio</taxon>
    </lineage>
</organism>
<gene>
    <name evidence="1" type="ORF">ERS013201_02611</name>
</gene>
<name>A0A655Y6L2_VIBCL</name>
<dbReference type="EMBL" id="CWQJ01000017">
    <property type="protein sequence ID" value="CSC42918.1"/>
    <property type="molecule type" value="Genomic_DNA"/>
</dbReference>
<dbReference type="Proteomes" id="UP000046067">
    <property type="component" value="Unassembled WGS sequence"/>
</dbReference>
<sequence>MQRVVTLRFMLQPIEIFSWLSFMLTVAMKHISLNMNMQGSNIRIFLAFMLGRNTVI</sequence>
<accession>A0A655Y6L2</accession>
<evidence type="ECO:0000313" key="1">
    <source>
        <dbReference type="EMBL" id="CSC42918.1"/>
    </source>
</evidence>
<dbReference type="AlphaFoldDB" id="A0A655Y6L2"/>
<reference evidence="1 2" key="1">
    <citation type="submission" date="2015-07" db="EMBL/GenBank/DDBJ databases">
        <authorList>
            <consortium name="Pathogen Informatics"/>
        </authorList>
    </citation>
    <scope>NUCLEOTIDE SEQUENCE [LARGE SCALE GENOMIC DNA]</scope>
    <source>
        <strain evidence="1 2">A325</strain>
    </source>
</reference>
<proteinExistence type="predicted"/>
<protein>
    <submittedName>
        <fullName evidence="1">Uncharacterized protein</fullName>
    </submittedName>
</protein>